<comment type="caution">
    <text evidence="3">The sequence shown here is derived from an EMBL/GenBank/DDBJ whole genome shotgun (WGS) entry which is preliminary data.</text>
</comment>
<name>A0ABU3G993_9MICO</name>
<dbReference type="PANTHER" id="PTHR43625">
    <property type="entry name" value="AFLATOXIN B1 ALDEHYDE REDUCTASE"/>
    <property type="match status" value="1"/>
</dbReference>
<sequence>MTLPSITLGDGLVVPAQGFGTMSLTHAYGPADERESIATLHAAIDAGAALIDTADIYGDGANEELVGRVVRARRDEVVLASKFGFLSAPDADGLRVRGDAPYLRAAVERSLRRLGVERIDLYYYHRVDPRVPIEDTVGAMADLVAAGLIGHVGLSEATAAELARAHTVHPIAAVQSEWSIWSRDVEDHVIPAAVDRGVGFVAYAPLGRGFLTGAVSADSPPDPTDSRRNFPRFDAERLRSNEVVVDAVRRRAADEGVSPARLALGWLYDRAERLGVALAAIPGTRRADRVRENVSALGHRPSPQTVAELDRLASLVEGDRARDPLTISQGRERIGDE</sequence>
<dbReference type="PANTHER" id="PTHR43625:SF40">
    <property type="entry name" value="ALDO-KETO REDUCTASE YAKC [NADP(+)]"/>
    <property type="match status" value="1"/>
</dbReference>
<dbReference type="Proteomes" id="UP001251849">
    <property type="component" value="Unassembled WGS sequence"/>
</dbReference>
<evidence type="ECO:0000313" key="3">
    <source>
        <dbReference type="EMBL" id="MDT3316369.1"/>
    </source>
</evidence>
<dbReference type="InterPro" id="IPR036812">
    <property type="entry name" value="NAD(P)_OxRdtase_dom_sf"/>
</dbReference>
<dbReference type="InterPro" id="IPR023210">
    <property type="entry name" value="NADP_OxRdtase_dom"/>
</dbReference>
<dbReference type="RefSeq" id="WP_311861154.1">
    <property type="nucleotide sequence ID" value="NZ_JAUZVV010000001.1"/>
</dbReference>
<keyword evidence="1" id="KW-0560">Oxidoreductase</keyword>
<accession>A0ABU3G993</accession>
<proteinExistence type="predicted"/>
<feature type="domain" description="NADP-dependent oxidoreductase" evidence="2">
    <location>
        <begin position="18"/>
        <end position="312"/>
    </location>
</feature>
<dbReference type="SUPFAM" id="SSF51430">
    <property type="entry name" value="NAD(P)-linked oxidoreductase"/>
    <property type="match status" value="1"/>
</dbReference>
<evidence type="ECO:0000256" key="1">
    <source>
        <dbReference type="ARBA" id="ARBA00023002"/>
    </source>
</evidence>
<organism evidence="3 4">
    <name type="scientific">Microbacterium gawkjiense</name>
    <dbReference type="NCBI Taxonomy" id="3067309"/>
    <lineage>
        <taxon>Bacteria</taxon>
        <taxon>Bacillati</taxon>
        <taxon>Actinomycetota</taxon>
        <taxon>Actinomycetes</taxon>
        <taxon>Micrococcales</taxon>
        <taxon>Microbacteriaceae</taxon>
        <taxon>Microbacterium</taxon>
    </lineage>
</organism>
<dbReference type="Pfam" id="PF00248">
    <property type="entry name" value="Aldo_ket_red"/>
    <property type="match status" value="1"/>
</dbReference>
<reference evidence="3 4" key="1">
    <citation type="submission" date="2023-08" db="EMBL/GenBank/DDBJ databases">
        <title>Microbacterium aquilitoris sp. nov. and Microbacterium gwkjibeachense sp. nov., isolated from beach.</title>
        <authorList>
            <person name="Lee S.D."/>
            <person name="Yang H."/>
            <person name="Kim I."/>
        </authorList>
    </citation>
    <scope>NUCLEOTIDE SEQUENCE [LARGE SCALE GENOMIC DNA]</scope>
    <source>
        <strain evidence="3 4">KSW4-11</strain>
    </source>
</reference>
<dbReference type="EMBL" id="JAUZVV010000001">
    <property type="protein sequence ID" value="MDT3316369.1"/>
    <property type="molecule type" value="Genomic_DNA"/>
</dbReference>
<evidence type="ECO:0000259" key="2">
    <source>
        <dbReference type="Pfam" id="PF00248"/>
    </source>
</evidence>
<gene>
    <name evidence="3" type="ORF">Q9S71_05985</name>
</gene>
<dbReference type="InterPro" id="IPR050791">
    <property type="entry name" value="Aldo-Keto_reductase"/>
</dbReference>
<evidence type="ECO:0000313" key="4">
    <source>
        <dbReference type="Proteomes" id="UP001251849"/>
    </source>
</evidence>
<keyword evidence="4" id="KW-1185">Reference proteome</keyword>
<protein>
    <submittedName>
        <fullName evidence="3">Aldo/keto reductase</fullName>
    </submittedName>
</protein>
<dbReference type="Gene3D" id="3.20.20.100">
    <property type="entry name" value="NADP-dependent oxidoreductase domain"/>
    <property type="match status" value="1"/>
</dbReference>